<dbReference type="Gene3D" id="1.10.10.10">
    <property type="entry name" value="Winged helix-like DNA-binding domain superfamily/Winged helix DNA-binding domain"/>
    <property type="match status" value="1"/>
</dbReference>
<keyword evidence="3" id="KW-0804">Transcription</keyword>
<keyword evidence="2" id="KW-0238">DNA-binding</keyword>
<evidence type="ECO:0000259" key="4">
    <source>
        <dbReference type="PROSITE" id="PS50995"/>
    </source>
</evidence>
<evidence type="ECO:0000313" key="8">
    <source>
        <dbReference type="Proteomes" id="UP000239237"/>
    </source>
</evidence>
<dbReference type="GO" id="GO:0003677">
    <property type="term" value="F:DNA binding"/>
    <property type="evidence" value="ECO:0007669"/>
    <property type="project" value="UniProtKB-KW"/>
</dbReference>
<dbReference type="GeneID" id="99674059"/>
<protein>
    <submittedName>
        <fullName evidence="6">Multiple antibiotic resistance protein MarR</fullName>
    </submittedName>
</protein>
<dbReference type="RefSeq" id="WP_072613566.1">
    <property type="nucleotide sequence ID" value="NZ_AP017935.1"/>
</dbReference>
<evidence type="ECO:0000313" key="6">
    <source>
        <dbReference type="EMBL" id="SPE06821.1"/>
    </source>
</evidence>
<dbReference type="InterPro" id="IPR036388">
    <property type="entry name" value="WH-like_DNA-bd_sf"/>
</dbReference>
<dbReference type="EMBL" id="OKQR01000001">
    <property type="protein sequence ID" value="SPD91595.1"/>
    <property type="molecule type" value="Genomic_DNA"/>
</dbReference>
<evidence type="ECO:0000313" key="7">
    <source>
        <dbReference type="Proteomes" id="UP000237923"/>
    </source>
</evidence>
<dbReference type="SMART" id="SM00347">
    <property type="entry name" value="HTH_MARR"/>
    <property type="match status" value="1"/>
</dbReference>
<evidence type="ECO:0000313" key="5">
    <source>
        <dbReference type="EMBL" id="SPD91595.1"/>
    </source>
</evidence>
<dbReference type="PRINTS" id="PR00598">
    <property type="entry name" value="HTHMARR"/>
</dbReference>
<reference evidence="5 8" key="1">
    <citation type="submission" date="2018-02" db="EMBL/GenBank/DDBJ databases">
        <authorList>
            <person name="Rodrigo-Torres L."/>
            <person name="Arahal R. D."/>
            <person name="Lucena T."/>
        </authorList>
    </citation>
    <scope>NUCLEOTIDE SEQUENCE [LARGE SCALE GENOMIC DNA]</scope>
    <source>
        <strain evidence="5 8">CECT 8486</strain>
    </source>
</reference>
<dbReference type="EMBL" id="OKQU01000001">
    <property type="protein sequence ID" value="SPE06821.1"/>
    <property type="molecule type" value="Genomic_DNA"/>
</dbReference>
<dbReference type="Pfam" id="PF12802">
    <property type="entry name" value="MarR_2"/>
    <property type="match status" value="1"/>
</dbReference>
<dbReference type="InterPro" id="IPR000835">
    <property type="entry name" value="HTH_MarR-typ"/>
</dbReference>
<evidence type="ECO:0000256" key="1">
    <source>
        <dbReference type="ARBA" id="ARBA00023015"/>
    </source>
</evidence>
<dbReference type="KEGG" id="lsu:A6B45_04580"/>
<dbReference type="PANTHER" id="PTHR42756">
    <property type="entry name" value="TRANSCRIPTIONAL REGULATOR, MARR"/>
    <property type="match status" value="1"/>
</dbReference>
<gene>
    <name evidence="6" type="primary">marR_1</name>
    <name evidence="5" type="ORF">LES8486_00577</name>
    <name evidence="6" type="ORF">LES9216_00724</name>
</gene>
<evidence type="ECO:0000256" key="3">
    <source>
        <dbReference type="ARBA" id="ARBA00023163"/>
    </source>
</evidence>
<organism evidence="6 7">
    <name type="scientific">Leuconostoc suionicum</name>
    <dbReference type="NCBI Taxonomy" id="1511761"/>
    <lineage>
        <taxon>Bacteria</taxon>
        <taxon>Bacillati</taxon>
        <taxon>Bacillota</taxon>
        <taxon>Bacilli</taxon>
        <taxon>Lactobacillales</taxon>
        <taxon>Lactobacillaceae</taxon>
        <taxon>Leuconostoc</taxon>
    </lineage>
</organism>
<dbReference type="PANTHER" id="PTHR42756:SF1">
    <property type="entry name" value="TRANSCRIPTIONAL REPRESSOR OF EMRAB OPERON"/>
    <property type="match status" value="1"/>
</dbReference>
<name>A0A2N9K925_9LACO</name>
<dbReference type="Proteomes" id="UP000237923">
    <property type="component" value="Unassembled WGS sequence"/>
</dbReference>
<keyword evidence="8" id="KW-1185">Reference proteome</keyword>
<dbReference type="Proteomes" id="UP000239237">
    <property type="component" value="Unassembled WGS sequence"/>
</dbReference>
<feature type="domain" description="HTH marR-type" evidence="4">
    <location>
        <begin position="1"/>
        <end position="133"/>
    </location>
</feature>
<dbReference type="GO" id="GO:0003700">
    <property type="term" value="F:DNA-binding transcription factor activity"/>
    <property type="evidence" value="ECO:0007669"/>
    <property type="project" value="InterPro"/>
</dbReference>
<dbReference type="InterPro" id="IPR036390">
    <property type="entry name" value="WH_DNA-bd_sf"/>
</dbReference>
<sequence>MTSIGKLFKIGQRNLVKDLDKLAVTHGVTGTQLSAIDFIADNKYVTQKDIEQEFHIKASSVATMIDRMVEKKMVTRVPNEKDKRVNEIHLTASGAKINKIAKQIISSHDDDILRPFSEDERKTIIKFLKYVAEDNSNPSLEGEKNGRK</sequence>
<reference evidence="6 7" key="2">
    <citation type="submission" date="2018-02" db="EMBL/GenBank/DDBJ databases">
        <authorList>
            <person name="Cohen D.B."/>
            <person name="Kent A.D."/>
        </authorList>
    </citation>
    <scope>NUCLEOTIDE SEQUENCE [LARGE SCALE GENOMIC DNA]</scope>
    <source>
        <strain evidence="6 7">CECT 9216</strain>
    </source>
</reference>
<evidence type="ECO:0000256" key="2">
    <source>
        <dbReference type="ARBA" id="ARBA00023125"/>
    </source>
</evidence>
<dbReference type="SUPFAM" id="SSF46785">
    <property type="entry name" value="Winged helix' DNA-binding domain"/>
    <property type="match status" value="1"/>
</dbReference>
<keyword evidence="1" id="KW-0805">Transcription regulation</keyword>
<dbReference type="AlphaFoldDB" id="A0A2N9K925"/>
<dbReference type="PROSITE" id="PS50995">
    <property type="entry name" value="HTH_MARR_2"/>
    <property type="match status" value="1"/>
</dbReference>
<proteinExistence type="predicted"/>
<accession>A0A2N9K925</accession>